<organism evidence="1 2">
    <name type="scientific">Aureobasidium pullulans EXF-150</name>
    <dbReference type="NCBI Taxonomy" id="1043002"/>
    <lineage>
        <taxon>Eukaryota</taxon>
        <taxon>Fungi</taxon>
        <taxon>Dikarya</taxon>
        <taxon>Ascomycota</taxon>
        <taxon>Pezizomycotina</taxon>
        <taxon>Dothideomycetes</taxon>
        <taxon>Dothideomycetidae</taxon>
        <taxon>Dothideales</taxon>
        <taxon>Saccotheciaceae</taxon>
        <taxon>Aureobasidium</taxon>
    </lineage>
</organism>
<dbReference type="AlphaFoldDB" id="A0A074Y9J7"/>
<protein>
    <submittedName>
        <fullName evidence="1">Uncharacterized protein</fullName>
    </submittedName>
</protein>
<dbReference type="HOGENOM" id="CLU_1975713_0_0_1"/>
<feature type="non-terminal residue" evidence="1">
    <location>
        <position position="1"/>
    </location>
</feature>
<keyword evidence="2" id="KW-1185">Reference proteome</keyword>
<dbReference type="RefSeq" id="XP_029759718.1">
    <property type="nucleotide sequence ID" value="XM_029900811.1"/>
</dbReference>
<reference evidence="1 2" key="1">
    <citation type="journal article" date="2014" name="BMC Genomics">
        <title>Genome sequencing of four Aureobasidium pullulans varieties: biotechnological potential, stress tolerance, and description of new species.</title>
        <authorList>
            <person name="Gostin Ar C."/>
            <person name="Ohm R.A."/>
            <person name="Kogej T."/>
            <person name="Sonjak S."/>
            <person name="Turk M."/>
            <person name="Zajc J."/>
            <person name="Zalar P."/>
            <person name="Grube M."/>
            <person name="Sun H."/>
            <person name="Han J."/>
            <person name="Sharma A."/>
            <person name="Chiniquy J."/>
            <person name="Ngan C.Y."/>
            <person name="Lipzen A."/>
            <person name="Barry K."/>
            <person name="Grigoriev I.V."/>
            <person name="Gunde-Cimerman N."/>
        </authorList>
    </citation>
    <scope>NUCLEOTIDE SEQUENCE [LARGE SCALE GENOMIC DNA]</scope>
    <source>
        <strain evidence="1 2">EXF-150</strain>
    </source>
</reference>
<name>A0A074Y9J7_AURPU</name>
<dbReference type="EMBL" id="KL584984">
    <property type="protein sequence ID" value="KEQ83531.1"/>
    <property type="molecule type" value="Genomic_DNA"/>
</dbReference>
<proteinExistence type="predicted"/>
<dbReference type="GeneID" id="40743117"/>
<sequence>FRQLKLERAHRHYQKHKGDVRYTMKSNIHKWVSRHPEWVSDLPWKTHRPSLSPEPVEHLCEGCGYVRYGGMKVWWISKDEPDKYKCHSCYVQDVDQAMPAGYEGITRYKDLVARKKELDRLEKKPSP</sequence>
<dbReference type="Proteomes" id="UP000030706">
    <property type="component" value="Unassembled WGS sequence"/>
</dbReference>
<accession>A0A074Y9J7</accession>
<evidence type="ECO:0000313" key="2">
    <source>
        <dbReference type="Proteomes" id="UP000030706"/>
    </source>
</evidence>
<evidence type="ECO:0000313" key="1">
    <source>
        <dbReference type="EMBL" id="KEQ83531.1"/>
    </source>
</evidence>
<gene>
    <name evidence="1" type="ORF">M438DRAFT_275794</name>
</gene>